<evidence type="ECO:0000313" key="3">
    <source>
        <dbReference type="Proteomes" id="UP001198034"/>
    </source>
</evidence>
<gene>
    <name evidence="2" type="ORF">LG219_14005</name>
</gene>
<name>A0ABS8BNR0_9NEIS</name>
<keyword evidence="3" id="KW-1185">Reference proteome</keyword>
<evidence type="ECO:0000256" key="1">
    <source>
        <dbReference type="SAM" id="Coils"/>
    </source>
</evidence>
<organism evidence="2 3">
    <name type="scientific">Deefgea salmonis</name>
    <dbReference type="NCBI Taxonomy" id="2875502"/>
    <lineage>
        <taxon>Bacteria</taxon>
        <taxon>Pseudomonadati</taxon>
        <taxon>Pseudomonadota</taxon>
        <taxon>Betaproteobacteria</taxon>
        <taxon>Neisseriales</taxon>
        <taxon>Chitinibacteraceae</taxon>
        <taxon>Deefgea</taxon>
    </lineage>
</organism>
<accession>A0ABS8BNR0</accession>
<reference evidence="2 3" key="1">
    <citation type="submission" date="2021-10" db="EMBL/GenBank/DDBJ databases">
        <authorList>
            <person name="Chen M."/>
        </authorList>
    </citation>
    <scope>NUCLEOTIDE SEQUENCE [LARGE SCALE GENOMIC DNA]</scope>
    <source>
        <strain evidence="2 3">H3-26</strain>
    </source>
</reference>
<dbReference type="RefSeq" id="WP_226765073.1">
    <property type="nucleotide sequence ID" value="NZ_JAJAWG010000013.1"/>
</dbReference>
<dbReference type="EMBL" id="JAJAWG010000013">
    <property type="protein sequence ID" value="MCB5197374.1"/>
    <property type="molecule type" value="Genomic_DNA"/>
</dbReference>
<sequence length="767" mass="90017">MKSKGKRLIIVLGMHRSGTSAITRALNILGVELGDRLLAPMEGVNSKGFFEDIDINELNIEILKVLGRDWDSLSLIDLHEMNRLDDLGYIVRAENLLCQKTINAEVFGFKDPRVAVLLRFWNEAFERCGLDVSYIIAIRNPLSVAQSLAKRDGFSFEKSYLLWLVHVINSLEYTQKKPSLIIDYDYFLSESKSNIDKIADFFGLQVNKHELREYQQDFIEEGLRHNKNSVDDLMADEQCPPVVQDLYLELLNVARTSNEIDIPIFNQNLIFWMHEFDKLKVNFRLLDQYLGRINSLKKITLEQDDKLYELIKELVDRDPAAFKSAFDYDAYLRINTDVATAGVDAYQHFVNSGVVEKRAPAKDLYLFIKDGLSNHLQELNLKLIDSNRNLDEQLNKLIEVEAACSLTVLETQEAYHQFENKLQQELVEQIKSQHSQIDKNCQQIDSFLLRLAEREKEFAEQVVAIQQVHEQQNNEQSIRYSNSEENIARQLEQLQQEIESSLVKSAEQEKIFHEKIIEQQKIYENQKKELIIKHENKEQMVSRQWENSQLQIQNYLREMLEQERVFSVKLNELQQKNEFQIEGLNNTYALNVQNLQDLLEQAREQIKVLTHEQSEKERLHAETLRCLSADFEKQKNDYIFASNEREKVSVAELLSAHSQIEAQMIDQVNREQIYSKKMQEIQKKHEEDIVKQSEAHTLREQELVAQLEQANKMKEQQLLMLIEKENINIERIKSLSLTIDTKNSELNSIYSSYYWRWTYIFRKVAFF</sequence>
<evidence type="ECO:0000313" key="2">
    <source>
        <dbReference type="EMBL" id="MCB5197374.1"/>
    </source>
</evidence>
<proteinExistence type="predicted"/>
<protein>
    <submittedName>
        <fullName evidence="2">Uncharacterized protein</fullName>
    </submittedName>
</protein>
<dbReference type="Gene3D" id="3.40.50.300">
    <property type="entry name" value="P-loop containing nucleotide triphosphate hydrolases"/>
    <property type="match status" value="1"/>
</dbReference>
<feature type="coiled-coil region" evidence="1">
    <location>
        <begin position="480"/>
        <end position="511"/>
    </location>
</feature>
<keyword evidence="1" id="KW-0175">Coiled coil</keyword>
<dbReference type="Proteomes" id="UP001198034">
    <property type="component" value="Unassembled WGS sequence"/>
</dbReference>
<dbReference type="SUPFAM" id="SSF52540">
    <property type="entry name" value="P-loop containing nucleoside triphosphate hydrolases"/>
    <property type="match status" value="1"/>
</dbReference>
<dbReference type="InterPro" id="IPR027417">
    <property type="entry name" value="P-loop_NTPase"/>
</dbReference>
<comment type="caution">
    <text evidence="2">The sequence shown here is derived from an EMBL/GenBank/DDBJ whole genome shotgun (WGS) entry which is preliminary data.</text>
</comment>
<feature type="coiled-coil region" evidence="1">
    <location>
        <begin position="585"/>
        <end position="619"/>
    </location>
</feature>